<gene>
    <name evidence="1" type="ORF">ACFQDL_14395</name>
</gene>
<organism evidence="1 2">
    <name type="scientific">Marinobacterium aestuariivivens</name>
    <dbReference type="NCBI Taxonomy" id="1698799"/>
    <lineage>
        <taxon>Bacteria</taxon>
        <taxon>Pseudomonadati</taxon>
        <taxon>Pseudomonadota</taxon>
        <taxon>Gammaproteobacteria</taxon>
        <taxon>Oceanospirillales</taxon>
        <taxon>Oceanospirillaceae</taxon>
        <taxon>Marinobacterium</taxon>
    </lineage>
</organism>
<protein>
    <submittedName>
        <fullName evidence="1">Uncharacterized protein</fullName>
    </submittedName>
</protein>
<dbReference type="EMBL" id="JBHSWE010000001">
    <property type="protein sequence ID" value="MFC6671123.1"/>
    <property type="molecule type" value="Genomic_DNA"/>
</dbReference>
<dbReference type="Proteomes" id="UP001596422">
    <property type="component" value="Unassembled WGS sequence"/>
</dbReference>
<reference evidence="2" key="1">
    <citation type="journal article" date="2019" name="Int. J. Syst. Evol. Microbiol.">
        <title>The Global Catalogue of Microorganisms (GCM) 10K type strain sequencing project: providing services to taxonomists for standard genome sequencing and annotation.</title>
        <authorList>
            <consortium name="The Broad Institute Genomics Platform"/>
            <consortium name="The Broad Institute Genome Sequencing Center for Infectious Disease"/>
            <person name="Wu L."/>
            <person name="Ma J."/>
        </authorList>
    </citation>
    <scope>NUCLEOTIDE SEQUENCE [LARGE SCALE GENOMIC DNA]</scope>
    <source>
        <strain evidence="2">NBRC 111756</strain>
    </source>
</reference>
<sequence length="177" mass="20175">MNEVVDTETPSSKEHLNYVFGISDRQDDYYLAKLASEAHILGIIHTTRAVFDVFAFLVNGVLLNGAIPKNKCDIRAVVKVLQPSPLKSELKTLIESYWFKYISAFINISKHRMLVKHSFHVGFQDSYTGIRVGAFDYNNQQYPRYKANELLKGVVEVKNKIVDCGQYLNNQVISRDA</sequence>
<comment type="caution">
    <text evidence="1">The sequence shown here is derived from an EMBL/GenBank/DDBJ whole genome shotgun (WGS) entry which is preliminary data.</text>
</comment>
<dbReference type="RefSeq" id="WP_379909634.1">
    <property type="nucleotide sequence ID" value="NZ_JBHSWE010000001.1"/>
</dbReference>
<evidence type="ECO:0000313" key="1">
    <source>
        <dbReference type="EMBL" id="MFC6671123.1"/>
    </source>
</evidence>
<name>A0ABW2A114_9GAMM</name>
<accession>A0ABW2A114</accession>
<evidence type="ECO:0000313" key="2">
    <source>
        <dbReference type="Proteomes" id="UP001596422"/>
    </source>
</evidence>
<keyword evidence="2" id="KW-1185">Reference proteome</keyword>
<proteinExistence type="predicted"/>